<dbReference type="InterPro" id="IPR017938">
    <property type="entry name" value="Riboflavin_synthase-like_b-brl"/>
</dbReference>
<gene>
    <name evidence="8" type="ORF">EJ05DRAFT_295178</name>
</gene>
<dbReference type="GO" id="GO:0015677">
    <property type="term" value="P:copper ion import"/>
    <property type="evidence" value="ECO:0007669"/>
    <property type="project" value="TreeGrafter"/>
</dbReference>
<keyword evidence="6" id="KW-0472">Membrane</keyword>
<dbReference type="GeneID" id="54481610"/>
<dbReference type="EMBL" id="ML996606">
    <property type="protein sequence ID" value="KAF2752594.1"/>
    <property type="molecule type" value="Genomic_DNA"/>
</dbReference>
<dbReference type="RefSeq" id="XP_033595052.1">
    <property type="nucleotide sequence ID" value="XM_033740556.1"/>
</dbReference>
<sequence>MAYFYVFMPPQTYSLVNLIPLYLGGRTSFIVDRILKFDLGIYHLFHKWTGRGFVGLGFVHGIYQLSQSRWRMTLREILLCTHISLAKTSSLVALSMTSAFWAIHLGHSQNRVLIQSLSNTEGNSTAVFKVFISPKKTWQVKPGQYVYISMPGIARRRFGFLQSHPYLIAWQLPNKDLILLVSRQSGFSNHLITSTPQSTLILDGQYGSPYDLGNYDKVIFFAQGIGIAAHLLTIKSLLYANHRLTARIRRLTLIWFLEDKGKLK</sequence>
<evidence type="ECO:0000313" key="9">
    <source>
        <dbReference type="Proteomes" id="UP000799437"/>
    </source>
</evidence>
<dbReference type="GO" id="GO:0006826">
    <property type="term" value="P:iron ion transport"/>
    <property type="evidence" value="ECO:0007669"/>
    <property type="project" value="TreeGrafter"/>
</dbReference>
<dbReference type="Gene3D" id="3.40.50.80">
    <property type="entry name" value="Nucleotide-binding domain of ferredoxin-NADP reductase (FNR) module"/>
    <property type="match status" value="1"/>
</dbReference>
<dbReference type="GO" id="GO:0005886">
    <property type="term" value="C:plasma membrane"/>
    <property type="evidence" value="ECO:0007669"/>
    <property type="project" value="UniProtKB-SubCell"/>
</dbReference>
<keyword evidence="6" id="KW-0812">Transmembrane</keyword>
<dbReference type="OrthoDB" id="4494341at2759"/>
<evidence type="ECO:0000256" key="2">
    <source>
        <dbReference type="ARBA" id="ARBA00012668"/>
    </source>
</evidence>
<dbReference type="InterPro" id="IPR051410">
    <property type="entry name" value="Ferric/Cupric_Reductase"/>
</dbReference>
<dbReference type="PANTHER" id="PTHR32361:SF9">
    <property type="entry name" value="FERRIC REDUCTASE TRANSMEMBRANE COMPONENT 3-RELATED"/>
    <property type="match status" value="1"/>
</dbReference>
<dbReference type="InterPro" id="IPR017927">
    <property type="entry name" value="FAD-bd_FR_type"/>
</dbReference>
<dbReference type="Proteomes" id="UP000799437">
    <property type="component" value="Unassembled WGS sequence"/>
</dbReference>
<keyword evidence="6" id="KW-1133">Transmembrane helix</keyword>
<dbReference type="EC" id="1.16.1.9" evidence="2"/>
<reference evidence="8" key="1">
    <citation type="journal article" date="2020" name="Stud. Mycol.">
        <title>101 Dothideomycetes genomes: a test case for predicting lifestyles and emergence of pathogens.</title>
        <authorList>
            <person name="Haridas S."/>
            <person name="Albert R."/>
            <person name="Binder M."/>
            <person name="Bloem J."/>
            <person name="Labutti K."/>
            <person name="Salamov A."/>
            <person name="Andreopoulos B."/>
            <person name="Baker S."/>
            <person name="Barry K."/>
            <person name="Bills G."/>
            <person name="Bluhm B."/>
            <person name="Cannon C."/>
            <person name="Castanera R."/>
            <person name="Culley D."/>
            <person name="Daum C."/>
            <person name="Ezra D."/>
            <person name="Gonzalez J."/>
            <person name="Henrissat B."/>
            <person name="Kuo A."/>
            <person name="Liang C."/>
            <person name="Lipzen A."/>
            <person name="Lutzoni F."/>
            <person name="Magnuson J."/>
            <person name="Mondo S."/>
            <person name="Nolan M."/>
            <person name="Ohm R."/>
            <person name="Pangilinan J."/>
            <person name="Park H.-J."/>
            <person name="Ramirez L."/>
            <person name="Alfaro M."/>
            <person name="Sun H."/>
            <person name="Tritt A."/>
            <person name="Yoshinaga Y."/>
            <person name="Zwiers L.-H."/>
            <person name="Turgeon B."/>
            <person name="Goodwin S."/>
            <person name="Spatafora J."/>
            <person name="Crous P."/>
            <person name="Grigoriev I."/>
        </authorList>
    </citation>
    <scope>NUCLEOTIDE SEQUENCE</scope>
    <source>
        <strain evidence="8">CBS 121739</strain>
    </source>
</reference>
<feature type="domain" description="FAD-binding FR-type" evidence="7">
    <location>
        <begin position="109"/>
        <end position="212"/>
    </location>
</feature>
<evidence type="ECO:0000256" key="3">
    <source>
        <dbReference type="ARBA" id="ARBA00022448"/>
    </source>
</evidence>
<keyword evidence="9" id="KW-1185">Reference proteome</keyword>
<dbReference type="InterPro" id="IPR013112">
    <property type="entry name" value="FAD-bd_8"/>
</dbReference>
<accession>A0A6A6VS60</accession>
<keyword evidence="4" id="KW-1003">Cell membrane</keyword>
<evidence type="ECO:0000313" key="8">
    <source>
        <dbReference type="EMBL" id="KAF2752594.1"/>
    </source>
</evidence>
<dbReference type="PROSITE" id="PS51384">
    <property type="entry name" value="FAD_FR"/>
    <property type="match status" value="1"/>
</dbReference>
<evidence type="ECO:0000256" key="4">
    <source>
        <dbReference type="ARBA" id="ARBA00022475"/>
    </source>
</evidence>
<keyword evidence="3" id="KW-0813">Transport</keyword>
<proteinExistence type="predicted"/>
<dbReference type="SUPFAM" id="SSF63380">
    <property type="entry name" value="Riboflavin synthase domain-like"/>
    <property type="match status" value="1"/>
</dbReference>
<protein>
    <recommendedName>
        <fullName evidence="2">ferric-chelate reductase (NADPH)</fullName>
        <ecNumber evidence="2">1.16.1.9</ecNumber>
    </recommendedName>
</protein>
<dbReference type="GO" id="GO:0052851">
    <property type="term" value="F:ferric-chelate reductase (NADPH) activity"/>
    <property type="evidence" value="ECO:0007669"/>
    <property type="project" value="UniProtKB-EC"/>
</dbReference>
<dbReference type="InterPro" id="IPR039261">
    <property type="entry name" value="FNR_nucleotide-bd"/>
</dbReference>
<dbReference type="CDD" id="cd06186">
    <property type="entry name" value="NOX_Duox_like_FAD_NADP"/>
    <property type="match status" value="1"/>
</dbReference>
<dbReference type="AlphaFoldDB" id="A0A6A6VS60"/>
<evidence type="ECO:0000256" key="6">
    <source>
        <dbReference type="SAM" id="Phobius"/>
    </source>
</evidence>
<comment type="catalytic activity">
    <reaction evidence="5">
        <text>2 a Fe(II)-siderophore + NADP(+) + H(+) = 2 a Fe(III)-siderophore + NADPH</text>
        <dbReference type="Rhea" id="RHEA:28795"/>
        <dbReference type="Rhea" id="RHEA-COMP:11342"/>
        <dbReference type="Rhea" id="RHEA-COMP:11344"/>
        <dbReference type="ChEBI" id="CHEBI:15378"/>
        <dbReference type="ChEBI" id="CHEBI:29033"/>
        <dbReference type="ChEBI" id="CHEBI:29034"/>
        <dbReference type="ChEBI" id="CHEBI:57783"/>
        <dbReference type="ChEBI" id="CHEBI:58349"/>
        <dbReference type="EC" id="1.16.1.9"/>
    </reaction>
</comment>
<dbReference type="PANTHER" id="PTHR32361">
    <property type="entry name" value="FERRIC/CUPRIC REDUCTASE TRANSMEMBRANE COMPONENT"/>
    <property type="match status" value="1"/>
</dbReference>
<evidence type="ECO:0000256" key="1">
    <source>
        <dbReference type="ARBA" id="ARBA00004651"/>
    </source>
</evidence>
<comment type="subcellular location">
    <subcellularLocation>
        <location evidence="1">Cell membrane</location>
        <topology evidence="1">Multi-pass membrane protein</topology>
    </subcellularLocation>
</comment>
<evidence type="ECO:0000259" key="7">
    <source>
        <dbReference type="PROSITE" id="PS51384"/>
    </source>
</evidence>
<organism evidence="8 9">
    <name type="scientific">Pseudovirgaria hyperparasitica</name>
    <dbReference type="NCBI Taxonomy" id="470096"/>
    <lineage>
        <taxon>Eukaryota</taxon>
        <taxon>Fungi</taxon>
        <taxon>Dikarya</taxon>
        <taxon>Ascomycota</taxon>
        <taxon>Pezizomycotina</taxon>
        <taxon>Dothideomycetes</taxon>
        <taxon>Dothideomycetes incertae sedis</taxon>
        <taxon>Acrospermales</taxon>
        <taxon>Acrospermaceae</taxon>
        <taxon>Pseudovirgaria</taxon>
    </lineage>
</organism>
<feature type="transmembrane region" description="Helical" evidence="6">
    <location>
        <begin position="218"/>
        <end position="240"/>
    </location>
</feature>
<name>A0A6A6VS60_9PEZI</name>
<dbReference type="GO" id="GO:0006879">
    <property type="term" value="P:intracellular iron ion homeostasis"/>
    <property type="evidence" value="ECO:0007669"/>
    <property type="project" value="TreeGrafter"/>
</dbReference>
<evidence type="ECO:0000256" key="5">
    <source>
        <dbReference type="ARBA" id="ARBA00048483"/>
    </source>
</evidence>
<dbReference type="Pfam" id="PF08022">
    <property type="entry name" value="FAD_binding_8"/>
    <property type="match status" value="1"/>
</dbReference>